<feature type="region of interest" description="Disordered" evidence="16">
    <location>
        <begin position="946"/>
        <end position="975"/>
    </location>
</feature>
<dbReference type="SUPFAM" id="SSF56059">
    <property type="entry name" value="Glutathione synthetase ATP-binding domain-like"/>
    <property type="match status" value="1"/>
</dbReference>
<dbReference type="Pfam" id="PF18086">
    <property type="entry name" value="PPIP5K2_N"/>
    <property type="match status" value="1"/>
</dbReference>
<evidence type="ECO:0000256" key="1">
    <source>
        <dbReference type="ARBA" id="ARBA00004245"/>
    </source>
</evidence>
<evidence type="ECO:0000256" key="5">
    <source>
        <dbReference type="ARBA" id="ARBA00022553"/>
    </source>
</evidence>
<feature type="region of interest" description="Disordered" evidence="16">
    <location>
        <begin position="1589"/>
        <end position="1662"/>
    </location>
</feature>
<keyword evidence="20" id="KW-1185">Reference proteome</keyword>
<feature type="domain" description="ATP-grasp fold RimK-type" evidence="17">
    <location>
        <begin position="587"/>
        <end position="680"/>
    </location>
</feature>
<dbReference type="STRING" id="1408157.A0A1J7J558"/>
<keyword evidence="6 14" id="KW-0808">Transferase</keyword>
<keyword evidence="15" id="KW-0175">Coiled coil</keyword>
<name>A0A1J7J558_9PEZI</name>
<dbReference type="Gene3D" id="3.40.50.11950">
    <property type="match status" value="1"/>
</dbReference>
<evidence type="ECO:0000256" key="6">
    <source>
        <dbReference type="ARBA" id="ARBA00022679"/>
    </source>
</evidence>
<organism evidence="19 20">
    <name type="scientific">Coniochaeta ligniaria NRRL 30616</name>
    <dbReference type="NCBI Taxonomy" id="1408157"/>
    <lineage>
        <taxon>Eukaryota</taxon>
        <taxon>Fungi</taxon>
        <taxon>Dikarya</taxon>
        <taxon>Ascomycota</taxon>
        <taxon>Pezizomycotina</taxon>
        <taxon>Sordariomycetes</taxon>
        <taxon>Sordariomycetidae</taxon>
        <taxon>Coniochaetales</taxon>
        <taxon>Coniochaetaceae</taxon>
        <taxon>Coniochaeta</taxon>
    </lineage>
</organism>
<evidence type="ECO:0000256" key="4">
    <source>
        <dbReference type="ARBA" id="ARBA00022490"/>
    </source>
</evidence>
<feature type="compositionally biased region" description="Low complexity" evidence="16">
    <location>
        <begin position="16"/>
        <end position="37"/>
    </location>
</feature>
<feature type="compositionally biased region" description="Low complexity" evidence="16">
    <location>
        <begin position="1192"/>
        <end position="1201"/>
    </location>
</feature>
<evidence type="ECO:0000313" key="19">
    <source>
        <dbReference type="EMBL" id="OIW28433.1"/>
    </source>
</evidence>
<evidence type="ECO:0000256" key="13">
    <source>
        <dbReference type="ARBA" id="ARBA00071668"/>
    </source>
</evidence>
<dbReference type="GO" id="GO:0005829">
    <property type="term" value="C:cytosol"/>
    <property type="evidence" value="ECO:0007669"/>
    <property type="project" value="TreeGrafter"/>
</dbReference>
<feature type="compositionally biased region" description="Basic and acidic residues" evidence="16">
    <location>
        <begin position="946"/>
        <end position="955"/>
    </location>
</feature>
<evidence type="ECO:0000256" key="16">
    <source>
        <dbReference type="SAM" id="MobiDB-lite"/>
    </source>
</evidence>
<dbReference type="PANTHER" id="PTHR12750:SF9">
    <property type="entry name" value="INOSITOL HEXAKISPHOSPHATE AND DIPHOSPHOINOSITOL-PENTAKISPHOSPHATE KINASE"/>
    <property type="match status" value="1"/>
</dbReference>
<keyword evidence="5" id="KW-0597">Phosphoprotein</keyword>
<proteinExistence type="inferred from homology"/>
<dbReference type="SUPFAM" id="SSF53254">
    <property type="entry name" value="Phosphoglycerate mutase-like"/>
    <property type="match status" value="1"/>
</dbReference>
<feature type="region of interest" description="Disordered" evidence="16">
    <location>
        <begin position="193"/>
        <end position="215"/>
    </location>
</feature>
<feature type="region of interest" description="Disordered" evidence="16">
    <location>
        <begin position="1182"/>
        <end position="1219"/>
    </location>
</feature>
<dbReference type="Pfam" id="PF08443">
    <property type="entry name" value="RimK"/>
    <property type="match status" value="1"/>
</dbReference>
<dbReference type="GO" id="GO:0032958">
    <property type="term" value="P:inositol phosphate biosynthetic process"/>
    <property type="evidence" value="ECO:0007669"/>
    <property type="project" value="TreeGrafter"/>
</dbReference>
<dbReference type="InterPro" id="IPR013651">
    <property type="entry name" value="ATP-grasp_RimK-type"/>
</dbReference>
<feature type="region of interest" description="Disordered" evidence="16">
    <location>
        <begin position="1"/>
        <end position="181"/>
    </location>
</feature>
<dbReference type="InterPro" id="IPR029033">
    <property type="entry name" value="His_PPase_superfam"/>
</dbReference>
<feature type="compositionally biased region" description="Polar residues" evidence="16">
    <location>
        <begin position="770"/>
        <end position="779"/>
    </location>
</feature>
<feature type="compositionally biased region" description="Basic and acidic residues" evidence="16">
    <location>
        <begin position="1307"/>
        <end position="1325"/>
    </location>
</feature>
<feature type="compositionally biased region" description="Pro residues" evidence="16">
    <location>
        <begin position="67"/>
        <end position="77"/>
    </location>
</feature>
<evidence type="ECO:0000256" key="7">
    <source>
        <dbReference type="ARBA" id="ARBA00022741"/>
    </source>
</evidence>
<feature type="compositionally biased region" description="Low complexity" evidence="16">
    <location>
        <begin position="1625"/>
        <end position="1640"/>
    </location>
</feature>
<reference evidence="19 20" key="1">
    <citation type="submission" date="2016-10" db="EMBL/GenBank/DDBJ databases">
        <title>Draft genome sequence of Coniochaeta ligniaria NRRL30616, a lignocellulolytic fungus for bioabatement of inhibitors in plant biomass hydrolysates.</title>
        <authorList>
            <consortium name="DOE Joint Genome Institute"/>
            <person name="Jimenez D.J."/>
            <person name="Hector R.E."/>
            <person name="Riley R."/>
            <person name="Sun H."/>
            <person name="Grigoriev I.V."/>
            <person name="Van Elsas J.D."/>
            <person name="Nichols N.N."/>
        </authorList>
    </citation>
    <scope>NUCLEOTIDE SEQUENCE [LARGE SCALE GENOMIC DNA]</scope>
    <source>
        <strain evidence="19 20">NRRL 30616</strain>
    </source>
</reference>
<feature type="region of interest" description="Disordered" evidence="16">
    <location>
        <begin position="806"/>
        <end position="825"/>
    </location>
</feature>
<evidence type="ECO:0000259" key="18">
    <source>
        <dbReference type="Pfam" id="PF18086"/>
    </source>
</evidence>
<dbReference type="InterPro" id="IPR037446">
    <property type="entry name" value="His_Pase_VIP1"/>
</dbReference>
<evidence type="ECO:0000256" key="14">
    <source>
        <dbReference type="RuleBase" id="RU365032"/>
    </source>
</evidence>
<dbReference type="OrthoDB" id="18042at2759"/>
<feature type="domain" description="VIP1 N-terminal" evidence="18">
    <location>
        <begin position="364"/>
        <end position="452"/>
    </location>
</feature>
<dbReference type="GO" id="GO:0006020">
    <property type="term" value="P:inositol metabolic process"/>
    <property type="evidence" value="ECO:0007669"/>
    <property type="project" value="TreeGrafter"/>
</dbReference>
<dbReference type="Gene3D" id="3.30.470.20">
    <property type="entry name" value="ATP-grasp fold, B domain"/>
    <property type="match status" value="1"/>
</dbReference>
<gene>
    <name evidence="19" type="ORF">CONLIGDRAFT_578569</name>
</gene>
<dbReference type="PANTHER" id="PTHR12750">
    <property type="entry name" value="DIPHOSPHOINOSITOL PENTAKISPHOSPHATE KINASE"/>
    <property type="match status" value="1"/>
</dbReference>
<keyword evidence="8 14" id="KW-0418">Kinase</keyword>
<evidence type="ECO:0000256" key="15">
    <source>
        <dbReference type="SAM" id="Coils"/>
    </source>
</evidence>
<feature type="region of interest" description="Disordered" evidence="16">
    <location>
        <begin position="713"/>
        <end position="779"/>
    </location>
</feature>
<keyword evidence="10" id="KW-0206">Cytoskeleton</keyword>
<dbReference type="GO" id="GO:0052723">
    <property type="term" value="F:inositol hexakisphosphate 1-kinase activity"/>
    <property type="evidence" value="ECO:0007669"/>
    <property type="project" value="RHEA"/>
</dbReference>
<evidence type="ECO:0000256" key="10">
    <source>
        <dbReference type="ARBA" id="ARBA00023212"/>
    </source>
</evidence>
<evidence type="ECO:0000256" key="11">
    <source>
        <dbReference type="ARBA" id="ARBA00033696"/>
    </source>
</evidence>
<keyword evidence="4 14" id="KW-0963">Cytoplasm</keyword>
<comment type="catalytic activity">
    <reaction evidence="12">
        <text>1D-myo-inositol hexakisphosphate + ATP = 1-diphospho-1D-myo-inositol 2,3,4,5,6-pentakisphosphate + ADP</text>
        <dbReference type="Rhea" id="RHEA:37459"/>
        <dbReference type="ChEBI" id="CHEBI:30616"/>
        <dbReference type="ChEBI" id="CHEBI:58130"/>
        <dbReference type="ChEBI" id="CHEBI:74946"/>
        <dbReference type="ChEBI" id="CHEBI:456216"/>
        <dbReference type="EC" id="2.7.4.24"/>
    </reaction>
    <physiologicalReaction direction="left-to-right" evidence="12">
        <dbReference type="Rhea" id="RHEA:37460"/>
    </physiologicalReaction>
</comment>
<keyword evidence="7 14" id="KW-0547">Nucleotide-binding</keyword>
<dbReference type="GO" id="GO:0033857">
    <property type="term" value="F:5-diphosphoinositol pentakisphosphate 1-kinase activity"/>
    <property type="evidence" value="ECO:0007669"/>
    <property type="project" value="TreeGrafter"/>
</dbReference>
<dbReference type="GO" id="GO:0005524">
    <property type="term" value="F:ATP binding"/>
    <property type="evidence" value="ECO:0007669"/>
    <property type="project" value="UniProtKB-KW"/>
</dbReference>
<comment type="catalytic activity">
    <reaction evidence="11">
        <text>5-diphospho-1D-myo-inositol 1,2,3,4,6-pentakisphosphate + ATP + H(+) = 1,5-bis(diphospho)-1D-myo-inositol 2,3,4,6-tetrakisphosphate + ADP</text>
        <dbReference type="Rhea" id="RHEA:10276"/>
        <dbReference type="ChEBI" id="CHEBI:15378"/>
        <dbReference type="ChEBI" id="CHEBI:30616"/>
        <dbReference type="ChEBI" id="CHEBI:58628"/>
        <dbReference type="ChEBI" id="CHEBI:77983"/>
        <dbReference type="ChEBI" id="CHEBI:456216"/>
        <dbReference type="EC" id="2.7.4.24"/>
    </reaction>
    <physiologicalReaction direction="left-to-right" evidence="11">
        <dbReference type="Rhea" id="RHEA:10277"/>
    </physiologicalReaction>
</comment>
<evidence type="ECO:0000256" key="9">
    <source>
        <dbReference type="ARBA" id="ARBA00022840"/>
    </source>
</evidence>
<evidence type="ECO:0000256" key="12">
    <source>
        <dbReference type="ARBA" id="ARBA00034629"/>
    </source>
</evidence>
<sequence length="1662" mass="181009">MSSSLPSSASPPIPAPTSQSKTTRSSSSSHPLHHVTSLFAFPVPSRKSRHAEAGTTETHVERASLSMPPPLSRPSPQQPAANPPTVKSPRSSLSHSRKESTGSEIWNPNEDLTVIPYSPRDFAVDSGTAVETTPRLPAGVLQKPESLPSRLPDPALMPSSRSSISTADTNPDTGSSKRMSVSSLYSLTSARGVPSSAASANGSENGNAAPVSVPGSVHRTMSGLVSPSAAAAGVGKTSGATAPAFPAAQSEATLSNVTVTTGSQVTLTGSHHLAPKDSSIQHPHHLTDMIKRTPQPAGPKSDPAAGGLATSSTAPAGRPMPTRSRSRTKRRFSGGSTAVSSHSPSSDRMPVREKEEVKPARYGTIGVCALDVKARSKPSRNILGRLIANREFDVCVFGDKVILDEEIENWPICDYLISFYSDGFPLDKAIAYVKARKPFCVNDVPMQKILWDRRLCLRLLDRIGVPTPQRIEVNRDGGPSILTADIAKHMKEVSGIAFEPTDPSTAKAQSPRKIEMLDDGDILSVDGTLLKKPFVEKPTSGEDHNIIIYFSKAMGGGARKLFRKIGNKSSEFVPDLSTPRAITHPDESYIYEKFMRVDNAEDVKAYTVGPNFCHAETRKSPVVDGVVRRNTHGKEIRYVTALNPEEKEIASKISTAFGQRVCGFDFLRAGGKSYVIDVNGWSFVKDNDDYYDHCSSILKDLFIKERLRRNGLASSPIPSPSLSEVDPMTARSATAVKEREQAAGTAGLGIQGKPPTSGASSVGTDAVGPSQLSEAGSSVKSDSALLSKLQNTASGLHVNPQSVALESSAPPKAAKTMPPSPSLIPDAAIAEAHGGHEQTPPPPPPPKHSWKLKGIVSVIRHADRTPKQKYKFTFHTEPFIELLKGHQEEVLLIGEAALGSVINAVDKAMVAGVEDRAKLKALRNVLVKKGGWAGTKVQIKPMFRKQKTDAKKTDEMPPVEEGVAKGEKNASAPAEVPDAAVYSDAAVESGKEETKYRHQPKRQDSLSGVTMSKFTAAENSLVLDKLQLIVKWGGEPTHSARYQSQELGENMRKDFLLLNRDILDEVHVYSSSERRVTTSAQIWASSFLEQKEVPEDFITIRKDLLDDSNAAKDEMDKVKKKLKGLLRKGNERPPQFAWPENMPEPSEVQTRVVQLMNFHRKVMQSNYSKLYSGAVNSLNAISNPPSFEKAPNNGENSNSSHSHGRLHSNSHSHAHLGSSLSQVNAVTEIQARWCCGEDAELFRERWEKLFAEFCDGEKVDPSKISELYDTMKFDALHNRQFLEWVFTPPKSMLEEDYGIASGASSIKEPRTTSKTAAPDESKSEKVQSSAASDKTEKGVDANANPANPRVKRIFRRRSWMNGLRHAGETAPGEQYFHLYKGTTQNKTKMDARFEPLRELYQLAKVLFDFICPQEYGISDSEKLEIGLLTSLPLLKEIVQDLEEMQASDEAKSFFYFTKESHIYTLLNCILEGGIETKIKRSTIPELDYLSQICFELYESETKVPSGVGTDQTSAFAYSIRITISPGCHVFDPLDVQLDSRHCIGCAPRRSLTAHGDWKQVIETLKTKFHQVKLPKTFLAVNLSDAFSFQEKQNSESQEGPHGESQDTQNGESDVLEMKGFGRGGATTTTTATEPAVPAGETGSGEPETDHIAPAKEVEAAEQ</sequence>
<comment type="subcellular location">
    <subcellularLocation>
        <location evidence="1 14">Cytoplasm</location>
        <location evidence="1 14">Cytoskeleton</location>
    </subcellularLocation>
</comment>
<feature type="region of interest" description="Disordered" evidence="16">
    <location>
        <begin position="1303"/>
        <end position="1345"/>
    </location>
</feature>
<protein>
    <recommendedName>
        <fullName evidence="13 14">Inositol hexakisphosphate and diphosphoinositol-pentakisphosphate kinase</fullName>
        <ecNumber evidence="3 14">2.7.4.24</ecNumber>
    </recommendedName>
</protein>
<keyword evidence="9 14" id="KW-0067">ATP-binding</keyword>
<dbReference type="InParanoid" id="A0A1J7J558"/>
<dbReference type="InterPro" id="IPR000560">
    <property type="entry name" value="His_Pase_clade-2"/>
</dbReference>
<dbReference type="GO" id="GO:0005856">
    <property type="term" value="C:cytoskeleton"/>
    <property type="evidence" value="ECO:0007669"/>
    <property type="project" value="UniProtKB-SubCell"/>
</dbReference>
<feature type="compositionally biased region" description="Low complexity" evidence="16">
    <location>
        <begin position="714"/>
        <end position="723"/>
    </location>
</feature>
<feature type="compositionally biased region" description="Basic residues" evidence="16">
    <location>
        <begin position="1202"/>
        <end position="1214"/>
    </location>
</feature>
<feature type="region of interest" description="Disordered" evidence="16">
    <location>
        <begin position="289"/>
        <end position="357"/>
    </location>
</feature>
<comment type="function">
    <text evidence="14">Bifunctional inositol kinase that acts in concert with the IP6K kinases to synthesize the diphosphate group-containing inositol pyrophosphates diphosphoinositol pentakisphosphate, PP-InsP5, and bis-diphosphoinositol tetrakisphosphate, (PP)2-InsP4. PP-InsP5 and (PP)2-InsP4, also respectively called InsP7 and InsP8, may regulate a variety of cellular processes, including apoptosis, vesicle trafficking, cytoskeletal dynamics, and exocytosis. Phosphorylates inositol hexakisphosphate (InsP6).</text>
</comment>
<dbReference type="FunFam" id="3.30.470.20:FF:000036">
    <property type="entry name" value="Inositol hexakisphosphate and diphosphoinositol-pentakisphosphate kinase"/>
    <property type="match status" value="1"/>
</dbReference>
<dbReference type="EMBL" id="KV875098">
    <property type="protein sequence ID" value="OIW28433.1"/>
    <property type="molecule type" value="Genomic_DNA"/>
</dbReference>
<dbReference type="GO" id="GO:0052843">
    <property type="term" value="F:inositol-1-diphosphate-2,3,4,5,6-pentakisphosphate diphosphatase activity"/>
    <property type="evidence" value="ECO:0007669"/>
    <property type="project" value="UniProtKB-ARBA"/>
</dbReference>
<evidence type="ECO:0000259" key="17">
    <source>
        <dbReference type="Pfam" id="PF08443"/>
    </source>
</evidence>
<dbReference type="Pfam" id="PF00328">
    <property type="entry name" value="His_Phos_2"/>
    <property type="match status" value="1"/>
</dbReference>
<dbReference type="InterPro" id="IPR040557">
    <property type="entry name" value="VIP1_N"/>
</dbReference>
<evidence type="ECO:0000313" key="20">
    <source>
        <dbReference type="Proteomes" id="UP000182658"/>
    </source>
</evidence>
<feature type="coiled-coil region" evidence="15">
    <location>
        <begin position="1101"/>
        <end position="1128"/>
    </location>
</feature>
<feature type="compositionally biased region" description="Basic and acidic residues" evidence="16">
    <location>
        <begin position="1647"/>
        <end position="1662"/>
    </location>
</feature>
<evidence type="ECO:0000256" key="2">
    <source>
        <dbReference type="ARBA" id="ARBA00005609"/>
    </source>
</evidence>
<comment type="similarity">
    <text evidence="2 14">Belongs to the histidine acid phosphatase family. VIP1 subfamily.</text>
</comment>
<dbReference type="Gene3D" id="3.40.50.1240">
    <property type="entry name" value="Phosphoglycerate mutase-like"/>
    <property type="match status" value="2"/>
</dbReference>
<evidence type="ECO:0000256" key="8">
    <source>
        <dbReference type="ARBA" id="ARBA00022777"/>
    </source>
</evidence>
<feature type="compositionally biased region" description="Low complexity" evidence="16">
    <location>
        <begin position="195"/>
        <end position="209"/>
    </location>
</feature>
<dbReference type="EC" id="2.7.4.24" evidence="3 14"/>
<evidence type="ECO:0000256" key="3">
    <source>
        <dbReference type="ARBA" id="ARBA00012893"/>
    </source>
</evidence>
<feature type="compositionally biased region" description="Polar residues" evidence="16">
    <location>
        <begin position="159"/>
        <end position="181"/>
    </location>
</feature>
<dbReference type="FunFam" id="3.40.50.11950:FF:000002">
    <property type="entry name" value="Inositol hexakisphosphate and diphosphoinositol-pentakisphosphate kinase"/>
    <property type="match status" value="1"/>
</dbReference>
<dbReference type="FunCoup" id="A0A1J7J558">
    <property type="interactions" value="528"/>
</dbReference>
<accession>A0A1J7J558</accession>
<dbReference type="Proteomes" id="UP000182658">
    <property type="component" value="Unassembled WGS sequence"/>
</dbReference>